<feature type="transmembrane region" description="Helical" evidence="1">
    <location>
        <begin position="270"/>
        <end position="289"/>
    </location>
</feature>
<dbReference type="Proteomes" id="UP000037035">
    <property type="component" value="Unassembled WGS sequence"/>
</dbReference>
<reference evidence="2 3" key="1">
    <citation type="submission" date="2015-08" db="EMBL/GenBank/DDBJ databases">
        <title>Next Generation Sequencing and Analysis of the Genome of Puccinia sorghi L Schw, the Causal Agent of Maize Common Rust.</title>
        <authorList>
            <person name="Rochi L."/>
            <person name="Burguener G."/>
            <person name="Darino M."/>
            <person name="Turjanski A."/>
            <person name="Kreff E."/>
            <person name="Dieguez M.J."/>
            <person name="Sacco F."/>
        </authorList>
    </citation>
    <scope>NUCLEOTIDE SEQUENCE [LARGE SCALE GENOMIC DNA]</scope>
    <source>
        <strain evidence="2 3">RO10H11247</strain>
    </source>
</reference>
<keyword evidence="1" id="KW-1133">Transmembrane helix</keyword>
<accession>A0A0L6UTS3</accession>
<feature type="transmembrane region" description="Helical" evidence="1">
    <location>
        <begin position="194"/>
        <end position="224"/>
    </location>
</feature>
<feature type="transmembrane region" description="Helical" evidence="1">
    <location>
        <begin position="231"/>
        <end position="250"/>
    </location>
</feature>
<dbReference type="VEuPathDB" id="FungiDB:VP01_3779g1"/>
<evidence type="ECO:0000313" key="3">
    <source>
        <dbReference type="Proteomes" id="UP000037035"/>
    </source>
</evidence>
<comment type="caution">
    <text evidence="2">The sequence shown here is derived from an EMBL/GenBank/DDBJ whole genome shotgun (WGS) entry which is preliminary data.</text>
</comment>
<dbReference type="EMBL" id="LAVV01008811">
    <property type="protein sequence ID" value="KNZ51874.1"/>
    <property type="molecule type" value="Genomic_DNA"/>
</dbReference>
<gene>
    <name evidence="2" type="ORF">VP01_3779g1</name>
</gene>
<keyword evidence="1" id="KW-0812">Transmembrane</keyword>
<organism evidence="2 3">
    <name type="scientific">Puccinia sorghi</name>
    <dbReference type="NCBI Taxonomy" id="27349"/>
    <lineage>
        <taxon>Eukaryota</taxon>
        <taxon>Fungi</taxon>
        <taxon>Dikarya</taxon>
        <taxon>Basidiomycota</taxon>
        <taxon>Pucciniomycotina</taxon>
        <taxon>Pucciniomycetes</taxon>
        <taxon>Pucciniales</taxon>
        <taxon>Pucciniaceae</taxon>
        <taxon>Puccinia</taxon>
    </lineage>
</organism>
<sequence length="357" mass="40010">MLAILAQTIQKMCIKPATLMNTPTRINSPVIKPATLMNNTTRINFSQNNQIQQNTSTTNKQAQEAEKRINVNNKFLRYYGRGRLKLVFESNVRRGLFLPSFVQLSLLNSLEHHGARSQAPNLIASEDRTNTSVRSLRLYSIQLLVISGLIACSKSYSSSQFPFSQKLIFISPAYSDQQIHSIPPSSPKSSFHNIFLILLFVFFSLSSLSPFPFFVSLVVCSFWFSLFICQLPVNCFIVFSLVSSFSATKSSCFNLNWLVFIDYSNINNSFLYDFFLSFLSLLFELKFLITGNQVIGSPSFSCCPKLEPHPVSHPLSQGVVVAERNGNGEKGTLSVSLKVKGGIYYKMSHSIILISGQ</sequence>
<proteinExistence type="predicted"/>
<keyword evidence="1" id="KW-0472">Membrane</keyword>
<evidence type="ECO:0000256" key="1">
    <source>
        <dbReference type="SAM" id="Phobius"/>
    </source>
</evidence>
<protein>
    <submittedName>
        <fullName evidence="2">Uncharacterized protein</fullName>
    </submittedName>
</protein>
<keyword evidence="3" id="KW-1185">Reference proteome</keyword>
<dbReference type="AlphaFoldDB" id="A0A0L6UTS3"/>
<evidence type="ECO:0000313" key="2">
    <source>
        <dbReference type="EMBL" id="KNZ51874.1"/>
    </source>
</evidence>
<name>A0A0L6UTS3_9BASI</name>